<evidence type="ECO:0000313" key="4">
    <source>
        <dbReference type="EMBL" id="KAJ8049715.1"/>
    </source>
</evidence>
<dbReference type="InterPro" id="IPR050769">
    <property type="entry name" value="NAT_camello-type"/>
</dbReference>
<reference evidence="4" key="1">
    <citation type="submission" date="2021-10" db="EMBL/GenBank/DDBJ databases">
        <title>Tropical sea cucumber genome reveals ecological adaptation and Cuvierian tubules defense mechanism.</title>
        <authorList>
            <person name="Chen T."/>
        </authorList>
    </citation>
    <scope>NUCLEOTIDE SEQUENCE</scope>
    <source>
        <strain evidence="4">Nanhai2018</strain>
        <tissue evidence="4">Muscle</tissue>
    </source>
</reference>
<dbReference type="PANTHER" id="PTHR13947">
    <property type="entry name" value="GNAT FAMILY N-ACETYLTRANSFERASE"/>
    <property type="match status" value="1"/>
</dbReference>
<dbReference type="SUPFAM" id="SSF55729">
    <property type="entry name" value="Acyl-CoA N-acyltransferases (Nat)"/>
    <property type="match status" value="1"/>
</dbReference>
<dbReference type="GO" id="GO:0008080">
    <property type="term" value="F:N-acetyltransferase activity"/>
    <property type="evidence" value="ECO:0007669"/>
    <property type="project" value="InterPro"/>
</dbReference>
<name>A0A9Q1CRZ0_HOLLE</name>
<keyword evidence="1" id="KW-0808">Transferase</keyword>
<protein>
    <recommendedName>
        <fullName evidence="3">N-acetyltransferase domain-containing protein</fullName>
    </recommendedName>
</protein>
<evidence type="ECO:0000256" key="2">
    <source>
        <dbReference type="SAM" id="Phobius"/>
    </source>
</evidence>
<dbReference type="OrthoDB" id="41532at2759"/>
<dbReference type="CDD" id="cd04301">
    <property type="entry name" value="NAT_SF"/>
    <property type="match status" value="1"/>
</dbReference>
<feature type="transmembrane region" description="Helical" evidence="2">
    <location>
        <begin position="39"/>
        <end position="57"/>
    </location>
</feature>
<accession>A0A9Q1CRZ0</accession>
<evidence type="ECO:0000256" key="1">
    <source>
        <dbReference type="ARBA" id="ARBA00022679"/>
    </source>
</evidence>
<dbReference type="InterPro" id="IPR000182">
    <property type="entry name" value="GNAT_dom"/>
</dbReference>
<evidence type="ECO:0000313" key="5">
    <source>
        <dbReference type="Proteomes" id="UP001152320"/>
    </source>
</evidence>
<keyword evidence="2" id="KW-0812">Transmembrane</keyword>
<gene>
    <name evidence="4" type="ORF">HOLleu_02582</name>
</gene>
<keyword evidence="2" id="KW-1133">Transmembrane helix</keyword>
<keyword evidence="5" id="KW-1185">Reference proteome</keyword>
<dbReference type="AlphaFoldDB" id="A0A9Q1CRZ0"/>
<dbReference type="Pfam" id="PF00583">
    <property type="entry name" value="Acetyltransf_1"/>
    <property type="match status" value="1"/>
</dbReference>
<keyword evidence="2" id="KW-0472">Membrane</keyword>
<dbReference type="InterPro" id="IPR016181">
    <property type="entry name" value="Acyl_CoA_acyltransferase"/>
</dbReference>
<feature type="domain" description="N-acetyltransferase" evidence="3">
    <location>
        <begin position="49"/>
        <end position="206"/>
    </location>
</feature>
<evidence type="ECO:0000259" key="3">
    <source>
        <dbReference type="PROSITE" id="PS51186"/>
    </source>
</evidence>
<comment type="caution">
    <text evidence="4">The sequence shown here is derived from an EMBL/GenBank/DDBJ whole genome shotgun (WGS) entry which is preliminary data.</text>
</comment>
<dbReference type="Proteomes" id="UP001152320">
    <property type="component" value="Chromosome 1"/>
</dbReference>
<organism evidence="4 5">
    <name type="scientific">Holothuria leucospilota</name>
    <name type="common">Black long sea cucumber</name>
    <name type="synonym">Mertensiothuria leucospilota</name>
    <dbReference type="NCBI Taxonomy" id="206669"/>
    <lineage>
        <taxon>Eukaryota</taxon>
        <taxon>Metazoa</taxon>
        <taxon>Echinodermata</taxon>
        <taxon>Eleutherozoa</taxon>
        <taxon>Echinozoa</taxon>
        <taxon>Holothuroidea</taxon>
        <taxon>Aspidochirotacea</taxon>
        <taxon>Aspidochirotida</taxon>
        <taxon>Holothuriidae</taxon>
        <taxon>Holothuria</taxon>
    </lineage>
</organism>
<proteinExistence type="predicted"/>
<dbReference type="EMBL" id="JAIZAY010000001">
    <property type="protein sequence ID" value="KAJ8049715.1"/>
    <property type="molecule type" value="Genomic_DNA"/>
</dbReference>
<feature type="transmembrane region" description="Helical" evidence="2">
    <location>
        <begin position="63"/>
        <end position="84"/>
    </location>
</feature>
<dbReference type="Gene3D" id="3.40.630.30">
    <property type="match status" value="1"/>
</dbReference>
<dbReference type="PROSITE" id="PS51186">
    <property type="entry name" value="GNAT"/>
    <property type="match status" value="1"/>
</dbReference>
<sequence length="212" mass="24368">MAADIQIQIFSNEFEENATRLNTRHRYTNLAAVQMGFRAPFLHIIALTFTIFVWRLWSINFAIAILISYFLAVIVFLSITYVLLATNLTQYGHVGEVFRMDGGMMWVALDVSQRRPLVVGMVGLKPKSASLAEVVRYVVHYEYRGKGIGRRLLSTAIKFARDSDYIAVEAEVAWTAVIPIYERRGFRLHHSSYSPCAFLPMFRVLHFVKRLK</sequence>
<dbReference type="PANTHER" id="PTHR13947:SF37">
    <property type="entry name" value="LD18367P"/>
    <property type="match status" value="1"/>
</dbReference>